<keyword evidence="5" id="KW-0539">Nucleus</keyword>
<reference evidence="6" key="2">
    <citation type="submission" date="2020-02" db="EMBL/GenBank/DDBJ databases">
        <authorList>
            <person name="Gilchrist C.L.M."/>
            <person name="Chooi Y.-H."/>
        </authorList>
    </citation>
    <scope>NUCLEOTIDE SEQUENCE</scope>
    <source>
        <strain evidence="6">MST-FP2251</strain>
    </source>
</reference>
<accession>A0AAD4CPU3</accession>
<organism evidence="6 7">
    <name type="scientific">Aspergillus nanangensis</name>
    <dbReference type="NCBI Taxonomy" id="2582783"/>
    <lineage>
        <taxon>Eukaryota</taxon>
        <taxon>Fungi</taxon>
        <taxon>Dikarya</taxon>
        <taxon>Ascomycota</taxon>
        <taxon>Pezizomycotina</taxon>
        <taxon>Eurotiomycetes</taxon>
        <taxon>Eurotiomycetidae</taxon>
        <taxon>Eurotiales</taxon>
        <taxon>Aspergillaceae</taxon>
        <taxon>Aspergillus</taxon>
        <taxon>Aspergillus subgen. Circumdati</taxon>
    </lineage>
</organism>
<dbReference type="SUPFAM" id="SSF53098">
    <property type="entry name" value="Ribonuclease H-like"/>
    <property type="match status" value="1"/>
</dbReference>
<dbReference type="InterPro" id="IPR012337">
    <property type="entry name" value="RNaseH-like_sf"/>
</dbReference>
<dbReference type="EMBL" id="VCAU01000026">
    <property type="protein sequence ID" value="KAF9890490.1"/>
    <property type="molecule type" value="Genomic_DNA"/>
</dbReference>
<keyword evidence="3" id="KW-0863">Zinc-finger</keyword>
<keyword evidence="2" id="KW-0479">Metal-binding</keyword>
<dbReference type="PANTHER" id="PTHR46481:SF10">
    <property type="entry name" value="ZINC FINGER BED DOMAIN-CONTAINING PROTEIN 39"/>
    <property type="match status" value="1"/>
</dbReference>
<evidence type="ECO:0000256" key="4">
    <source>
        <dbReference type="ARBA" id="ARBA00022833"/>
    </source>
</evidence>
<dbReference type="PANTHER" id="PTHR46481">
    <property type="entry name" value="ZINC FINGER BED DOMAIN-CONTAINING PROTEIN 4"/>
    <property type="match status" value="1"/>
</dbReference>
<dbReference type="InterPro" id="IPR052035">
    <property type="entry name" value="ZnF_BED_domain_contain"/>
</dbReference>
<reference evidence="6" key="1">
    <citation type="journal article" date="2019" name="Beilstein J. Org. Chem.">
        <title>Nanangenines: drimane sesquiterpenoids as the dominant metabolite cohort of a novel Australian fungus, Aspergillus nanangensis.</title>
        <authorList>
            <person name="Lacey H.J."/>
            <person name="Gilchrist C.L.M."/>
            <person name="Crombie A."/>
            <person name="Kalaitzis J.A."/>
            <person name="Vuong D."/>
            <person name="Rutledge P.J."/>
            <person name="Turner P."/>
            <person name="Pitt J.I."/>
            <person name="Lacey E."/>
            <person name="Chooi Y.H."/>
            <person name="Piggott A.M."/>
        </authorList>
    </citation>
    <scope>NUCLEOTIDE SEQUENCE</scope>
    <source>
        <strain evidence="6">MST-FP2251</strain>
    </source>
</reference>
<keyword evidence="4" id="KW-0862">Zinc</keyword>
<keyword evidence="7" id="KW-1185">Reference proteome</keyword>
<dbReference type="GO" id="GO:0008270">
    <property type="term" value="F:zinc ion binding"/>
    <property type="evidence" value="ECO:0007669"/>
    <property type="project" value="UniProtKB-KW"/>
</dbReference>
<dbReference type="Proteomes" id="UP001194746">
    <property type="component" value="Unassembled WGS sequence"/>
</dbReference>
<comment type="subcellular location">
    <subcellularLocation>
        <location evidence="1">Nucleus</location>
    </subcellularLocation>
</comment>
<evidence type="ECO:0000256" key="2">
    <source>
        <dbReference type="ARBA" id="ARBA00022723"/>
    </source>
</evidence>
<evidence type="ECO:0000256" key="1">
    <source>
        <dbReference type="ARBA" id="ARBA00004123"/>
    </source>
</evidence>
<proteinExistence type="predicted"/>
<dbReference type="GO" id="GO:0005634">
    <property type="term" value="C:nucleus"/>
    <property type="evidence" value="ECO:0007669"/>
    <property type="project" value="UniProtKB-SubCell"/>
</dbReference>
<sequence>MLKNPEFQQLIELLATGPPMPILNPQQVQDTIIDMAKERQDQIFRLLPSGGRISLTLDCWTSPTGSSFLAITGYFLTQNMEYKQVVLGFQRLQETPTGHSLGHIIQTVLRTYGLTRRVLGITTENAPNISPMMRTLNEELRDTLSSTSIIKEHLIDPDIGAITHNYQHIPPLDQVLRSSVLAILQTIRAAPTNDQAEAT</sequence>
<evidence type="ECO:0000256" key="5">
    <source>
        <dbReference type="ARBA" id="ARBA00023242"/>
    </source>
</evidence>
<name>A0AAD4CPU3_ASPNN</name>
<comment type="caution">
    <text evidence="6">The sequence shown here is derived from an EMBL/GenBank/DDBJ whole genome shotgun (WGS) entry which is preliminary data.</text>
</comment>
<gene>
    <name evidence="6" type="ORF">FE257_005895</name>
</gene>
<protein>
    <submittedName>
        <fullName evidence="6">Uncharacterized protein</fullName>
    </submittedName>
</protein>
<evidence type="ECO:0000313" key="6">
    <source>
        <dbReference type="EMBL" id="KAF9890490.1"/>
    </source>
</evidence>
<dbReference type="AlphaFoldDB" id="A0AAD4CPU3"/>
<evidence type="ECO:0000313" key="7">
    <source>
        <dbReference type="Proteomes" id="UP001194746"/>
    </source>
</evidence>
<evidence type="ECO:0000256" key="3">
    <source>
        <dbReference type="ARBA" id="ARBA00022771"/>
    </source>
</evidence>